<organism evidence="2 3">
    <name type="scientific">Symbiodinium microadriaticum</name>
    <name type="common">Dinoflagellate</name>
    <name type="synonym">Zooxanthella microadriatica</name>
    <dbReference type="NCBI Taxonomy" id="2951"/>
    <lineage>
        <taxon>Eukaryota</taxon>
        <taxon>Sar</taxon>
        <taxon>Alveolata</taxon>
        <taxon>Dinophyceae</taxon>
        <taxon>Suessiales</taxon>
        <taxon>Symbiodiniaceae</taxon>
        <taxon>Symbiodinium</taxon>
    </lineage>
</organism>
<evidence type="ECO:0000313" key="2">
    <source>
        <dbReference type="EMBL" id="OLQ09741.1"/>
    </source>
</evidence>
<gene>
    <name evidence="2" type="ORF">AK812_SmicGene6635</name>
</gene>
<feature type="region of interest" description="Disordered" evidence="1">
    <location>
        <begin position="50"/>
        <end position="75"/>
    </location>
</feature>
<name>A0A1Q9EQS1_SYMMI</name>
<protein>
    <submittedName>
        <fullName evidence="2">Uncharacterized protein</fullName>
    </submittedName>
</protein>
<dbReference type="AlphaFoldDB" id="A0A1Q9EQS1"/>
<reference evidence="2 3" key="1">
    <citation type="submission" date="2016-02" db="EMBL/GenBank/DDBJ databases">
        <title>Genome analysis of coral dinoflagellate symbionts highlights evolutionary adaptations to a symbiotic lifestyle.</title>
        <authorList>
            <person name="Aranda M."/>
            <person name="Li Y."/>
            <person name="Liew Y.J."/>
            <person name="Baumgarten S."/>
            <person name="Simakov O."/>
            <person name="Wilson M."/>
            <person name="Piel J."/>
            <person name="Ashoor H."/>
            <person name="Bougouffa S."/>
            <person name="Bajic V.B."/>
            <person name="Ryu T."/>
            <person name="Ravasi T."/>
            <person name="Bayer T."/>
            <person name="Micklem G."/>
            <person name="Kim H."/>
            <person name="Bhak J."/>
            <person name="Lajeunesse T.C."/>
            <person name="Voolstra C.R."/>
        </authorList>
    </citation>
    <scope>NUCLEOTIDE SEQUENCE [LARGE SCALE GENOMIC DNA]</scope>
    <source>
        <strain evidence="2 3">CCMP2467</strain>
    </source>
</reference>
<feature type="compositionally biased region" description="Basic and acidic residues" evidence="1">
    <location>
        <begin position="50"/>
        <end position="61"/>
    </location>
</feature>
<evidence type="ECO:0000256" key="1">
    <source>
        <dbReference type="SAM" id="MobiDB-lite"/>
    </source>
</evidence>
<keyword evidence="3" id="KW-1185">Reference proteome</keyword>
<evidence type="ECO:0000313" key="3">
    <source>
        <dbReference type="Proteomes" id="UP000186817"/>
    </source>
</evidence>
<sequence length="104" mass="11696">MLLYQLWGLRIDGLERQKRAVLLVERPPVEELMPNGANSWLTAVMTVKGVKDEGGNGDRDTTATTNTTEEDKDDEVMVQKRRVPLWHCHRAALGAQAAYKEAYA</sequence>
<dbReference type="Proteomes" id="UP000186817">
    <property type="component" value="Unassembled WGS sequence"/>
</dbReference>
<comment type="caution">
    <text evidence="2">The sequence shown here is derived from an EMBL/GenBank/DDBJ whole genome shotgun (WGS) entry which is preliminary data.</text>
</comment>
<accession>A0A1Q9EQS1</accession>
<proteinExistence type="predicted"/>
<dbReference type="EMBL" id="LSRX01000091">
    <property type="protein sequence ID" value="OLQ09741.1"/>
    <property type="molecule type" value="Genomic_DNA"/>
</dbReference>